<feature type="compositionally biased region" description="Basic and acidic residues" evidence="1">
    <location>
        <begin position="291"/>
        <end position="306"/>
    </location>
</feature>
<evidence type="ECO:0000313" key="2">
    <source>
        <dbReference type="EMBL" id="CAD1827286.1"/>
    </source>
</evidence>
<reference evidence="2" key="1">
    <citation type="submission" date="2020-07" db="EMBL/GenBank/DDBJ databases">
        <authorList>
            <person name="Lin J."/>
        </authorList>
    </citation>
    <scope>NUCLEOTIDE SEQUENCE</scope>
</reference>
<organism evidence="2">
    <name type="scientific">Ananas comosus var. bracteatus</name>
    <name type="common">red pineapple</name>
    <dbReference type="NCBI Taxonomy" id="296719"/>
    <lineage>
        <taxon>Eukaryota</taxon>
        <taxon>Viridiplantae</taxon>
        <taxon>Streptophyta</taxon>
        <taxon>Embryophyta</taxon>
        <taxon>Tracheophyta</taxon>
        <taxon>Spermatophyta</taxon>
        <taxon>Magnoliopsida</taxon>
        <taxon>Liliopsida</taxon>
        <taxon>Poales</taxon>
        <taxon>Bromeliaceae</taxon>
        <taxon>Bromelioideae</taxon>
        <taxon>Ananas</taxon>
    </lineage>
</organism>
<evidence type="ECO:0000256" key="1">
    <source>
        <dbReference type="SAM" id="MobiDB-lite"/>
    </source>
</evidence>
<accession>A0A6V7P9M0</accession>
<dbReference type="AlphaFoldDB" id="A0A6V7P9M0"/>
<name>A0A6V7P9M0_ANACO</name>
<feature type="region of interest" description="Disordered" evidence="1">
    <location>
        <begin position="291"/>
        <end position="318"/>
    </location>
</feature>
<sequence>MIPTTSVADKAEAVPTISIRIRIEISIGKALRYCLLFRRIRSVYKATSEQLSVLDIFCKPPTRKTKSTPTMSADEQIVTPSDLAAKITALSNDMKTVLDWIKAQSAAQSAMPVEKSGRLAETPRKARVTSVKGAVEDTLGVRDDDNSDDDGSIAPSVAEMRLKPFKVEAKIEIPNYDGIVDAEKLDAWLDQLEMYFDLYNYSNALKEFCPIGYEEERWKRWHVLRQRHDQTVQDYTTDFRRQALALGISLDDPQVFSKYTAGLQERINGELRLFGIRDIASASQTVMAIEQKNKLSRGEKPSRESAKGSNKFKKNGSKNKGSFDPDLYCDYCKVTKHVKDRCWKLHPELKPKKKDDRGKRTNGNGNDNGNDNDNGRIDK</sequence>
<proteinExistence type="predicted"/>
<feature type="region of interest" description="Disordered" evidence="1">
    <location>
        <begin position="343"/>
        <end position="379"/>
    </location>
</feature>
<protein>
    <recommendedName>
        <fullName evidence="3">Retrotransposon gag domain-containing protein</fullName>
    </recommendedName>
</protein>
<feature type="compositionally biased region" description="Basic and acidic residues" evidence="1">
    <location>
        <begin position="343"/>
        <end position="359"/>
    </location>
</feature>
<feature type="compositionally biased region" description="Low complexity" evidence="1">
    <location>
        <begin position="361"/>
        <end position="372"/>
    </location>
</feature>
<evidence type="ECO:0008006" key="3">
    <source>
        <dbReference type="Google" id="ProtNLM"/>
    </source>
</evidence>
<dbReference type="EMBL" id="LR862146">
    <property type="protein sequence ID" value="CAD1827286.1"/>
    <property type="molecule type" value="Genomic_DNA"/>
</dbReference>
<gene>
    <name evidence="2" type="ORF">CB5_LOCUS10497</name>
</gene>